<feature type="non-terminal residue" evidence="1">
    <location>
        <position position="1"/>
    </location>
</feature>
<name>A0A8S3ATI5_9BILA</name>
<protein>
    <submittedName>
        <fullName evidence="1">Uncharacterized protein</fullName>
    </submittedName>
</protein>
<reference evidence="1" key="1">
    <citation type="submission" date="2021-02" db="EMBL/GenBank/DDBJ databases">
        <authorList>
            <person name="Nowell W R."/>
        </authorList>
    </citation>
    <scope>NUCLEOTIDE SEQUENCE</scope>
</reference>
<evidence type="ECO:0000313" key="3">
    <source>
        <dbReference type="Proteomes" id="UP000676336"/>
    </source>
</evidence>
<evidence type="ECO:0000313" key="1">
    <source>
        <dbReference type="EMBL" id="CAF4764083.1"/>
    </source>
</evidence>
<accession>A0A8S3ATI5</accession>
<dbReference type="Proteomes" id="UP000676336">
    <property type="component" value="Unassembled WGS sequence"/>
</dbReference>
<dbReference type="AlphaFoldDB" id="A0A8S3ATI5"/>
<dbReference type="EMBL" id="CAJOBI010190553">
    <property type="protein sequence ID" value="CAF4959800.1"/>
    <property type="molecule type" value="Genomic_DNA"/>
</dbReference>
<organism evidence="1 3">
    <name type="scientific">Rotaria magnacalcarata</name>
    <dbReference type="NCBI Taxonomy" id="392030"/>
    <lineage>
        <taxon>Eukaryota</taxon>
        <taxon>Metazoa</taxon>
        <taxon>Spiralia</taxon>
        <taxon>Gnathifera</taxon>
        <taxon>Rotifera</taxon>
        <taxon>Eurotatoria</taxon>
        <taxon>Bdelloidea</taxon>
        <taxon>Philodinida</taxon>
        <taxon>Philodinidae</taxon>
        <taxon>Rotaria</taxon>
    </lineage>
</organism>
<comment type="caution">
    <text evidence="1">The sequence shown here is derived from an EMBL/GenBank/DDBJ whole genome shotgun (WGS) entry which is preliminary data.</text>
</comment>
<dbReference type="EMBL" id="CAJOBI010140181">
    <property type="protein sequence ID" value="CAF4764083.1"/>
    <property type="molecule type" value="Genomic_DNA"/>
</dbReference>
<evidence type="ECO:0000313" key="2">
    <source>
        <dbReference type="EMBL" id="CAF4959800.1"/>
    </source>
</evidence>
<gene>
    <name evidence="1" type="ORF">SMN809_LOCUS45663</name>
    <name evidence="2" type="ORF">SMN809_LOCUS54557</name>
</gene>
<proteinExistence type="predicted"/>
<sequence length="48" mass="5514">MLNRLNSAYAKLPSLLESERQRTNSNRIYGRGLLGQSQMISYYPQTPP</sequence>